<gene>
    <name evidence="3" type="ORF">ACFFIA_07885</name>
</gene>
<evidence type="ECO:0000313" key="4">
    <source>
        <dbReference type="Proteomes" id="UP001589867"/>
    </source>
</evidence>
<keyword evidence="4" id="KW-1185">Reference proteome</keyword>
<protein>
    <submittedName>
        <fullName evidence="3">Thioesterase II family protein</fullName>
    </submittedName>
</protein>
<dbReference type="RefSeq" id="WP_377247743.1">
    <property type="nucleotide sequence ID" value="NZ_JBHLUH010000009.1"/>
</dbReference>
<dbReference type="EMBL" id="JBHLUH010000009">
    <property type="protein sequence ID" value="MFC0527575.1"/>
    <property type="molecule type" value="Genomic_DNA"/>
</dbReference>
<feature type="domain" description="Thioesterase" evidence="2">
    <location>
        <begin position="19"/>
        <end position="237"/>
    </location>
</feature>
<dbReference type="PANTHER" id="PTHR11487:SF0">
    <property type="entry name" value="S-ACYL FATTY ACID SYNTHASE THIOESTERASE, MEDIUM CHAIN"/>
    <property type="match status" value="1"/>
</dbReference>
<dbReference type="InterPro" id="IPR012223">
    <property type="entry name" value="TEII"/>
</dbReference>
<reference evidence="3 4" key="1">
    <citation type="submission" date="2024-09" db="EMBL/GenBank/DDBJ databases">
        <authorList>
            <person name="Sun Q."/>
            <person name="Mori K."/>
        </authorList>
    </citation>
    <scope>NUCLEOTIDE SEQUENCE [LARGE SCALE GENOMIC DNA]</scope>
    <source>
        <strain evidence="3 4">TBRC 3947</strain>
    </source>
</reference>
<dbReference type="SUPFAM" id="SSF53474">
    <property type="entry name" value="alpha/beta-Hydrolases"/>
    <property type="match status" value="1"/>
</dbReference>
<dbReference type="InterPro" id="IPR001031">
    <property type="entry name" value="Thioesterase"/>
</dbReference>
<evidence type="ECO:0000259" key="2">
    <source>
        <dbReference type="Pfam" id="PF00975"/>
    </source>
</evidence>
<comment type="similarity">
    <text evidence="1">Belongs to the thioesterase family.</text>
</comment>
<sequence length="244" mass="26614">METTTPWLQRPPSPAAAGRVFCIPHAGCGATVFANWPEEKDGVEFLAVELPGRLTRFGERIPDTFEELARALIAGVAPYLDVPFTFFGHCWSALAAYEVAVQLDRAGLPAPARLFVSSQPGPQEELTGRMIGMTEEQLAGELEKTVRAMGHKPHPELVSIYVDVLRADIDVSLRYHVPDPPRLSCPITAVGWTDDTEVRPDEMSGWAVCGDTEFVVFPGVHHRFIDAPPELLAVLHAAVAPRAA</sequence>
<organism evidence="3 4">
    <name type="scientific">Phytohabitans kaempferiae</name>
    <dbReference type="NCBI Taxonomy" id="1620943"/>
    <lineage>
        <taxon>Bacteria</taxon>
        <taxon>Bacillati</taxon>
        <taxon>Actinomycetota</taxon>
        <taxon>Actinomycetes</taxon>
        <taxon>Micromonosporales</taxon>
        <taxon>Micromonosporaceae</taxon>
    </lineage>
</organism>
<evidence type="ECO:0000313" key="3">
    <source>
        <dbReference type="EMBL" id="MFC0527575.1"/>
    </source>
</evidence>
<comment type="caution">
    <text evidence="3">The sequence shown here is derived from an EMBL/GenBank/DDBJ whole genome shotgun (WGS) entry which is preliminary data.</text>
</comment>
<dbReference type="PANTHER" id="PTHR11487">
    <property type="entry name" value="THIOESTERASE"/>
    <property type="match status" value="1"/>
</dbReference>
<dbReference type="InterPro" id="IPR029058">
    <property type="entry name" value="AB_hydrolase_fold"/>
</dbReference>
<dbReference type="Gene3D" id="3.40.50.1820">
    <property type="entry name" value="alpha/beta hydrolase"/>
    <property type="match status" value="1"/>
</dbReference>
<accession>A0ABV6LYS4</accession>
<dbReference type="Pfam" id="PF00975">
    <property type="entry name" value="Thioesterase"/>
    <property type="match status" value="1"/>
</dbReference>
<proteinExistence type="inferred from homology"/>
<evidence type="ECO:0000256" key="1">
    <source>
        <dbReference type="ARBA" id="ARBA00007169"/>
    </source>
</evidence>
<dbReference type="Proteomes" id="UP001589867">
    <property type="component" value="Unassembled WGS sequence"/>
</dbReference>
<name>A0ABV6LYS4_9ACTN</name>